<dbReference type="SUPFAM" id="SSF52540">
    <property type="entry name" value="P-loop containing nucleoside triphosphate hydrolases"/>
    <property type="match status" value="1"/>
</dbReference>
<keyword evidence="3" id="KW-1185">Reference proteome</keyword>
<dbReference type="Gene3D" id="3.40.50.300">
    <property type="entry name" value="P-loop containing nucleotide triphosphate hydrolases"/>
    <property type="match status" value="1"/>
</dbReference>
<sequence length="451" mass="49557">MSSSFGRTNGRSVMMHKSGKTAVTMVATAAAGKTAMSLKKQEEDVSRIVSRMIAKGHALLGADATEKLMQLEPKVVKVEVAVREEQDAAIGITSPHTDRHRELLAQLSLILHETEDTLDKVVTRHRQIVSLPASTNPFHEQSWAKKKLGSVFHTVSGGTGTEIKKLGRSIDQVRSVIDRVHEGMAALEDEGKLPTDRRTTGVPPAKVFGRFVDCERIVAMLHRTVGYEDQQGPGCCPYSVVGVYGARGYGKTTLAQLVYARIDDAGYFDLAMWVHVSRDFAAVYDVFADMMKAATGRAPCSHHDSSTMQRSLEKELGGKRVFLVLDLDDVRGNDGTNERLRRILAPLEFCERDSKVLVTSRTVDALLVLGAPKARCVPVPELAEDVFLQLFLHYALQGSVDERDRGILEVIGADIAKNLKRSPLAAKTVGEKLRTNKSIEFWRSVQGALPN</sequence>
<dbReference type="PRINTS" id="PR00364">
    <property type="entry name" value="DISEASERSIST"/>
</dbReference>
<organism evidence="2 3">
    <name type="scientific">Lolium multiflorum</name>
    <name type="common">Italian ryegrass</name>
    <name type="synonym">Lolium perenne subsp. multiflorum</name>
    <dbReference type="NCBI Taxonomy" id="4521"/>
    <lineage>
        <taxon>Eukaryota</taxon>
        <taxon>Viridiplantae</taxon>
        <taxon>Streptophyta</taxon>
        <taxon>Embryophyta</taxon>
        <taxon>Tracheophyta</taxon>
        <taxon>Spermatophyta</taxon>
        <taxon>Magnoliopsida</taxon>
        <taxon>Liliopsida</taxon>
        <taxon>Poales</taxon>
        <taxon>Poaceae</taxon>
        <taxon>BOP clade</taxon>
        <taxon>Pooideae</taxon>
        <taxon>Poodae</taxon>
        <taxon>Poeae</taxon>
        <taxon>Poeae Chloroplast Group 2 (Poeae type)</taxon>
        <taxon>Loliodinae</taxon>
        <taxon>Loliinae</taxon>
        <taxon>Lolium</taxon>
    </lineage>
</organism>
<feature type="domain" description="NB-ARC" evidence="1">
    <location>
        <begin position="239"/>
        <end position="396"/>
    </location>
</feature>
<accession>A0AAD8STD3</accession>
<dbReference type="InterPro" id="IPR027417">
    <property type="entry name" value="P-loop_NTPase"/>
</dbReference>
<dbReference type="PANTHER" id="PTHR36766:SF64">
    <property type="entry name" value="OS12G0206100 PROTEIN"/>
    <property type="match status" value="1"/>
</dbReference>
<proteinExistence type="predicted"/>
<gene>
    <name evidence="2" type="ORF">QYE76_051763</name>
</gene>
<dbReference type="Pfam" id="PF00931">
    <property type="entry name" value="NB-ARC"/>
    <property type="match status" value="1"/>
</dbReference>
<dbReference type="Proteomes" id="UP001231189">
    <property type="component" value="Unassembled WGS sequence"/>
</dbReference>
<comment type="caution">
    <text evidence="2">The sequence shown here is derived from an EMBL/GenBank/DDBJ whole genome shotgun (WGS) entry which is preliminary data.</text>
</comment>
<evidence type="ECO:0000313" key="3">
    <source>
        <dbReference type="Proteomes" id="UP001231189"/>
    </source>
</evidence>
<dbReference type="PANTHER" id="PTHR36766">
    <property type="entry name" value="PLANT BROAD-SPECTRUM MILDEW RESISTANCE PROTEIN RPW8"/>
    <property type="match status" value="1"/>
</dbReference>
<dbReference type="InterPro" id="IPR002182">
    <property type="entry name" value="NB-ARC"/>
</dbReference>
<reference evidence="2" key="1">
    <citation type="submission" date="2023-07" db="EMBL/GenBank/DDBJ databases">
        <title>A chromosome-level genome assembly of Lolium multiflorum.</title>
        <authorList>
            <person name="Chen Y."/>
            <person name="Copetti D."/>
            <person name="Kolliker R."/>
            <person name="Studer B."/>
        </authorList>
    </citation>
    <scope>NUCLEOTIDE SEQUENCE</scope>
    <source>
        <strain evidence="2">02402/16</strain>
        <tissue evidence="2">Leaf</tissue>
    </source>
</reference>
<name>A0AAD8STD3_LOLMU</name>
<protein>
    <recommendedName>
        <fullName evidence="1">NB-ARC domain-containing protein</fullName>
    </recommendedName>
</protein>
<dbReference type="GO" id="GO:0043531">
    <property type="term" value="F:ADP binding"/>
    <property type="evidence" value="ECO:0007669"/>
    <property type="project" value="InterPro"/>
</dbReference>
<evidence type="ECO:0000259" key="1">
    <source>
        <dbReference type="Pfam" id="PF00931"/>
    </source>
</evidence>
<evidence type="ECO:0000313" key="2">
    <source>
        <dbReference type="EMBL" id="KAK1663604.1"/>
    </source>
</evidence>
<dbReference type="AlphaFoldDB" id="A0AAD8STD3"/>
<dbReference type="EMBL" id="JAUUTY010000003">
    <property type="protein sequence ID" value="KAK1663604.1"/>
    <property type="molecule type" value="Genomic_DNA"/>
</dbReference>